<comment type="similarity">
    <text evidence="12">Belongs to the cytochrome b561 family.</text>
</comment>
<dbReference type="AlphaFoldDB" id="A0A5R9J5H7"/>
<keyword evidence="3" id="KW-0813">Transport</keyword>
<evidence type="ECO:0000256" key="7">
    <source>
        <dbReference type="ARBA" id="ARBA00022723"/>
    </source>
</evidence>
<dbReference type="Pfam" id="PF01292">
    <property type="entry name" value="Ni_hydr_CYTB"/>
    <property type="match status" value="1"/>
</dbReference>
<comment type="cofactor">
    <cofactor evidence="1">
        <name>heme b</name>
        <dbReference type="ChEBI" id="CHEBI:60344"/>
    </cofactor>
</comment>
<dbReference type="EMBL" id="VCDI01000013">
    <property type="protein sequence ID" value="TLU70606.1"/>
    <property type="molecule type" value="Genomic_DNA"/>
</dbReference>
<proteinExistence type="inferred from homology"/>
<evidence type="ECO:0000256" key="2">
    <source>
        <dbReference type="ARBA" id="ARBA00004651"/>
    </source>
</evidence>
<evidence type="ECO:0000256" key="1">
    <source>
        <dbReference type="ARBA" id="ARBA00001970"/>
    </source>
</evidence>
<feature type="transmembrane region" description="Helical" evidence="13">
    <location>
        <begin position="28"/>
        <end position="50"/>
    </location>
</feature>
<dbReference type="InterPro" id="IPR052168">
    <property type="entry name" value="Cytochrome_b561_oxidase"/>
</dbReference>
<dbReference type="PANTHER" id="PTHR30529">
    <property type="entry name" value="CYTOCHROME B561"/>
    <property type="match status" value="1"/>
</dbReference>
<gene>
    <name evidence="15" type="ORF">FE263_21205</name>
</gene>
<keyword evidence="5" id="KW-0349">Heme</keyword>
<evidence type="ECO:0000256" key="13">
    <source>
        <dbReference type="SAM" id="Phobius"/>
    </source>
</evidence>
<comment type="caution">
    <text evidence="15">The sequence shown here is derived from an EMBL/GenBank/DDBJ whole genome shotgun (WGS) entry which is preliminary data.</text>
</comment>
<keyword evidence="8" id="KW-0249">Electron transport</keyword>
<protein>
    <recommendedName>
        <fullName evidence="14">Cytochrome b561 bacterial/Ni-hydrogenase domain-containing protein</fullName>
    </recommendedName>
</protein>
<dbReference type="Proteomes" id="UP000305654">
    <property type="component" value="Unassembled WGS sequence"/>
</dbReference>
<dbReference type="SUPFAM" id="SSF81342">
    <property type="entry name" value="Transmembrane di-heme cytochromes"/>
    <property type="match status" value="1"/>
</dbReference>
<evidence type="ECO:0000256" key="11">
    <source>
        <dbReference type="ARBA" id="ARBA00023136"/>
    </source>
</evidence>
<feature type="domain" description="Cytochrome b561 bacterial/Ni-hydrogenase" evidence="14">
    <location>
        <begin position="14"/>
        <end position="60"/>
    </location>
</feature>
<evidence type="ECO:0000256" key="9">
    <source>
        <dbReference type="ARBA" id="ARBA00022989"/>
    </source>
</evidence>
<keyword evidence="7" id="KW-0479">Metal-binding</keyword>
<dbReference type="GO" id="GO:0020037">
    <property type="term" value="F:heme binding"/>
    <property type="evidence" value="ECO:0007669"/>
    <property type="project" value="TreeGrafter"/>
</dbReference>
<dbReference type="PANTHER" id="PTHR30529:SF1">
    <property type="entry name" value="CYTOCHROME B561 HOMOLOG 2"/>
    <property type="match status" value="1"/>
</dbReference>
<reference evidence="15 16" key="1">
    <citation type="submission" date="2019-05" db="EMBL/GenBank/DDBJ databases">
        <authorList>
            <person name="Pankratov T."/>
            <person name="Grouzdev D."/>
        </authorList>
    </citation>
    <scope>NUCLEOTIDE SEQUENCE [LARGE SCALE GENOMIC DNA]</scope>
    <source>
        <strain evidence="15 16">KEBCLARHB70R</strain>
    </source>
</reference>
<accession>A0A5R9J5H7</accession>
<dbReference type="GO" id="GO:0046872">
    <property type="term" value="F:metal ion binding"/>
    <property type="evidence" value="ECO:0007669"/>
    <property type="project" value="UniProtKB-KW"/>
</dbReference>
<dbReference type="GO" id="GO:0009055">
    <property type="term" value="F:electron transfer activity"/>
    <property type="evidence" value="ECO:0007669"/>
    <property type="project" value="InterPro"/>
</dbReference>
<name>A0A5R9J5H7_9PROT</name>
<sequence length="68" mass="7462">MFDLFRIPAYDAADRSLADQVQDIHATIGWIILAVAGLHASAALLHRLLWHDGVLSRMIPAPGADRET</sequence>
<keyword evidence="16" id="KW-1185">Reference proteome</keyword>
<evidence type="ECO:0000256" key="5">
    <source>
        <dbReference type="ARBA" id="ARBA00022617"/>
    </source>
</evidence>
<evidence type="ECO:0000256" key="10">
    <source>
        <dbReference type="ARBA" id="ARBA00023004"/>
    </source>
</evidence>
<evidence type="ECO:0000256" key="3">
    <source>
        <dbReference type="ARBA" id="ARBA00022448"/>
    </source>
</evidence>
<keyword evidence="4" id="KW-1003">Cell membrane</keyword>
<keyword evidence="11 13" id="KW-0472">Membrane</keyword>
<keyword evidence="6 13" id="KW-0812">Transmembrane</keyword>
<keyword evidence="9 13" id="KW-1133">Transmembrane helix</keyword>
<dbReference type="InterPro" id="IPR016174">
    <property type="entry name" value="Di-haem_cyt_TM"/>
</dbReference>
<evidence type="ECO:0000313" key="15">
    <source>
        <dbReference type="EMBL" id="TLU70606.1"/>
    </source>
</evidence>
<organism evidence="15 16">
    <name type="scientific">Lichenicoccus roseus</name>
    <dbReference type="NCBI Taxonomy" id="2683649"/>
    <lineage>
        <taxon>Bacteria</taxon>
        <taxon>Pseudomonadati</taxon>
        <taxon>Pseudomonadota</taxon>
        <taxon>Alphaproteobacteria</taxon>
        <taxon>Acetobacterales</taxon>
        <taxon>Acetobacteraceae</taxon>
        <taxon>Lichenicoccus</taxon>
    </lineage>
</organism>
<keyword evidence="10" id="KW-0408">Iron</keyword>
<comment type="subcellular location">
    <subcellularLocation>
        <location evidence="2">Cell membrane</location>
        <topology evidence="2">Multi-pass membrane protein</topology>
    </subcellularLocation>
</comment>
<dbReference type="OrthoDB" id="8156287at2"/>
<dbReference type="GO" id="GO:0022904">
    <property type="term" value="P:respiratory electron transport chain"/>
    <property type="evidence" value="ECO:0007669"/>
    <property type="project" value="InterPro"/>
</dbReference>
<evidence type="ECO:0000256" key="4">
    <source>
        <dbReference type="ARBA" id="ARBA00022475"/>
    </source>
</evidence>
<dbReference type="InterPro" id="IPR011577">
    <property type="entry name" value="Cyt_b561_bac/Ni-Hgenase"/>
</dbReference>
<evidence type="ECO:0000313" key="16">
    <source>
        <dbReference type="Proteomes" id="UP000305654"/>
    </source>
</evidence>
<evidence type="ECO:0000256" key="12">
    <source>
        <dbReference type="ARBA" id="ARBA00037975"/>
    </source>
</evidence>
<dbReference type="GO" id="GO:0005886">
    <property type="term" value="C:plasma membrane"/>
    <property type="evidence" value="ECO:0007669"/>
    <property type="project" value="UniProtKB-SubCell"/>
</dbReference>
<evidence type="ECO:0000259" key="14">
    <source>
        <dbReference type="Pfam" id="PF01292"/>
    </source>
</evidence>
<evidence type="ECO:0000256" key="6">
    <source>
        <dbReference type="ARBA" id="ARBA00022692"/>
    </source>
</evidence>
<evidence type="ECO:0000256" key="8">
    <source>
        <dbReference type="ARBA" id="ARBA00022982"/>
    </source>
</evidence>